<protein>
    <submittedName>
        <fullName evidence="3">Uncharacterized protein</fullName>
    </submittedName>
</protein>
<reference evidence="3 4" key="1">
    <citation type="journal article" date="2024" name="Nat. Commun.">
        <title>Phylogenomics reveals the evolutionary origins of lichenization in chlorophyte algae.</title>
        <authorList>
            <person name="Puginier C."/>
            <person name="Libourel C."/>
            <person name="Otte J."/>
            <person name="Skaloud P."/>
            <person name="Haon M."/>
            <person name="Grisel S."/>
            <person name="Petersen M."/>
            <person name="Berrin J.G."/>
            <person name="Delaux P.M."/>
            <person name="Dal Grande F."/>
            <person name="Keller J."/>
        </authorList>
    </citation>
    <scope>NUCLEOTIDE SEQUENCE [LARGE SCALE GENOMIC DNA]</scope>
    <source>
        <strain evidence="3 4">SAG 2523</strain>
    </source>
</reference>
<evidence type="ECO:0000313" key="3">
    <source>
        <dbReference type="EMBL" id="KAK9852093.1"/>
    </source>
</evidence>
<feature type="region of interest" description="Disordered" evidence="2">
    <location>
        <begin position="636"/>
        <end position="657"/>
    </location>
</feature>
<dbReference type="EMBL" id="JALJOV010001211">
    <property type="protein sequence ID" value="KAK9852093.1"/>
    <property type="molecule type" value="Genomic_DNA"/>
</dbReference>
<feature type="region of interest" description="Disordered" evidence="2">
    <location>
        <begin position="230"/>
        <end position="277"/>
    </location>
</feature>
<accession>A0AAW1SPL0</accession>
<feature type="compositionally biased region" description="Low complexity" evidence="2">
    <location>
        <begin position="176"/>
        <end position="207"/>
    </location>
</feature>
<evidence type="ECO:0000313" key="4">
    <source>
        <dbReference type="Proteomes" id="UP001485043"/>
    </source>
</evidence>
<feature type="region of interest" description="Disordered" evidence="2">
    <location>
        <begin position="149"/>
        <end position="216"/>
    </location>
</feature>
<proteinExistence type="predicted"/>
<organism evidence="3 4">
    <name type="scientific">Apatococcus fuscideae</name>
    <dbReference type="NCBI Taxonomy" id="2026836"/>
    <lineage>
        <taxon>Eukaryota</taxon>
        <taxon>Viridiplantae</taxon>
        <taxon>Chlorophyta</taxon>
        <taxon>core chlorophytes</taxon>
        <taxon>Trebouxiophyceae</taxon>
        <taxon>Chlorellales</taxon>
        <taxon>Chlorellaceae</taxon>
        <taxon>Apatococcus</taxon>
    </lineage>
</organism>
<feature type="coiled-coil region" evidence="1">
    <location>
        <begin position="579"/>
        <end position="606"/>
    </location>
</feature>
<feature type="compositionally biased region" description="Polar residues" evidence="2">
    <location>
        <begin position="338"/>
        <end position="347"/>
    </location>
</feature>
<gene>
    <name evidence="3" type="ORF">WJX84_000790</name>
</gene>
<sequence length="657" mass="70915">MAESTARCDLAKRKLAEASAILTSRRSQSDTQQRIAQSLARLSSHFQTGSPGLGSDLRNETQDSVPDEDLFRRLQAQRISLSLLSRGLSVPAALLQQVASAQQPPTAAPQEVAANALADHSRFSKNGILSDCQLLGEIFSTDWSFLEVQPSQQPPGEIQEELSYQHTSQRPHGEAGEQQQQAGLTASTAEAPSSNAAAEPDAPAAAAHPRSQSTDDTMPLATLFRQNGAAEEPTAVEPSAGLDEQDRSFDDSLPAPSQPLGPTASQQPQDPPSGCATHLLEPLEQAHGNATLDGHINAARRPAELLACREDGESASLSAALNGPAVPPELCGRFVGSRPSTPHQQMPRSMDKARAEEQLSLLPPNVSPTPPEPLATASGGPGGRHSGASNDAFHASVAPGNNPALRRPLAGTSSSHLDTPGMGKPAGDAGRASEPGSQPLMPFIPKGRGLAGVGQQSQMGHQQQHEMRLAHCLQRRQAELTDLPPTTPNDTRMACLLESKRLSLAGLQRNLRSSIIQERQALHNVASDRLMDWRQWRRPGPPHWGAADKPAAAAEFALPAAKRARISYQPVSAENKAFRDDAIRMREAEQQEREELKAKLAQAKRLQAFRMWRAAEEQRKFLADLMLWAREGLRPAAQQAQRRRAQRNQGVRTWHSK</sequence>
<comment type="caution">
    <text evidence="3">The sequence shown here is derived from an EMBL/GenBank/DDBJ whole genome shotgun (WGS) entry which is preliminary data.</text>
</comment>
<evidence type="ECO:0000256" key="1">
    <source>
        <dbReference type="SAM" id="Coils"/>
    </source>
</evidence>
<keyword evidence="4" id="KW-1185">Reference proteome</keyword>
<keyword evidence="1" id="KW-0175">Coiled coil</keyword>
<dbReference type="Proteomes" id="UP001485043">
    <property type="component" value="Unassembled WGS sequence"/>
</dbReference>
<feature type="region of interest" description="Disordered" evidence="2">
    <location>
        <begin position="332"/>
        <end position="457"/>
    </location>
</feature>
<evidence type="ECO:0000256" key="2">
    <source>
        <dbReference type="SAM" id="MobiDB-lite"/>
    </source>
</evidence>
<name>A0AAW1SPL0_9CHLO</name>
<dbReference type="AlphaFoldDB" id="A0AAW1SPL0"/>